<evidence type="ECO:0000256" key="1">
    <source>
        <dbReference type="SAM" id="MobiDB-lite"/>
    </source>
</evidence>
<evidence type="ECO:0000313" key="3">
    <source>
        <dbReference type="Proteomes" id="UP000261811"/>
    </source>
</evidence>
<evidence type="ECO:0000313" key="2">
    <source>
        <dbReference type="EMBL" id="RFU41572.1"/>
    </source>
</evidence>
<reference evidence="2 3" key="1">
    <citation type="submission" date="2018-08" db="EMBL/GenBank/DDBJ databases">
        <title>Actinomadura jelena sp. nov., a novel Actinomycete isolated from soil in Chad.</title>
        <authorList>
            <person name="Shi L."/>
        </authorList>
    </citation>
    <scope>NUCLEOTIDE SEQUENCE [LARGE SCALE GENOMIC DNA]</scope>
    <source>
        <strain evidence="2 3">NEAU-G17</strain>
    </source>
</reference>
<dbReference type="Proteomes" id="UP000261811">
    <property type="component" value="Unassembled WGS sequence"/>
</dbReference>
<keyword evidence="3" id="KW-1185">Reference proteome</keyword>
<feature type="compositionally biased region" description="Pro residues" evidence="1">
    <location>
        <begin position="104"/>
        <end position="114"/>
    </location>
</feature>
<dbReference type="EMBL" id="QURH01000200">
    <property type="protein sequence ID" value="RFU41572.1"/>
    <property type="molecule type" value="Genomic_DNA"/>
</dbReference>
<gene>
    <name evidence="2" type="ORF">DZF91_10955</name>
</gene>
<name>A0A372JNH4_9ACTN</name>
<feature type="compositionally biased region" description="Basic and acidic residues" evidence="1">
    <location>
        <begin position="90"/>
        <end position="101"/>
    </location>
</feature>
<dbReference type="AlphaFoldDB" id="A0A372JNH4"/>
<sequence length="159" mass="16763">MKPWVASDGWTGGSVSGDWLLKGVSGVFELRLPPGGFTFVPGGTLVVGPLPLPPPTDTIADEDTDGTEPPSPLDRRAWTCTDTFPLADPRGTDAEQPEPEHSLPTPPLLEPPPGAETTYPIRSSSGPRFQLTLIVRPDTDAVTPVGADGATRTVKVLDE</sequence>
<organism evidence="2 3">
    <name type="scientific">Actinomadura logoneensis</name>
    <dbReference type="NCBI Taxonomy" id="2293572"/>
    <lineage>
        <taxon>Bacteria</taxon>
        <taxon>Bacillati</taxon>
        <taxon>Actinomycetota</taxon>
        <taxon>Actinomycetes</taxon>
        <taxon>Streptosporangiales</taxon>
        <taxon>Thermomonosporaceae</taxon>
        <taxon>Actinomadura</taxon>
    </lineage>
</organism>
<proteinExistence type="predicted"/>
<comment type="caution">
    <text evidence="2">The sequence shown here is derived from an EMBL/GenBank/DDBJ whole genome shotgun (WGS) entry which is preliminary data.</text>
</comment>
<accession>A0A372JNH4</accession>
<feature type="region of interest" description="Disordered" evidence="1">
    <location>
        <begin position="50"/>
        <end position="127"/>
    </location>
</feature>
<protein>
    <submittedName>
        <fullName evidence="2">Uncharacterized protein</fullName>
    </submittedName>
</protein>